<accession>A0AA38S7Z0</accession>
<feature type="compositionally biased region" description="Basic and acidic residues" evidence="1">
    <location>
        <begin position="169"/>
        <end position="193"/>
    </location>
</feature>
<dbReference type="AlphaFoldDB" id="A0AA38S7Z0"/>
<evidence type="ECO:0000256" key="1">
    <source>
        <dbReference type="SAM" id="MobiDB-lite"/>
    </source>
</evidence>
<sequence length="207" mass="23994">MDDFSVCSSSFVPCLTYLEVVLQRCLDTNLVLSREKWHFMVTEDIVLGHKVFKDGIEVEKQTWQSGKQDLITVEKGAHFSTAHQRTRLEPSFRVRRVMQHASDTTMNHKSSFGEHKREKVARHLLFLPVISTWIEIIIYIDHPTLKKTPSQGSSGGYLLQEFDIKIRDKQKTQRLTDHPARLEGEEPGKHDDIMINESSFPDEQLFD</sequence>
<protein>
    <recommendedName>
        <fullName evidence="4">Reverse transcriptase</fullName>
    </recommendedName>
</protein>
<dbReference type="SUPFAM" id="SSF56672">
    <property type="entry name" value="DNA/RNA polymerases"/>
    <property type="match status" value="1"/>
</dbReference>
<evidence type="ECO:0008006" key="4">
    <source>
        <dbReference type="Google" id="ProtNLM"/>
    </source>
</evidence>
<dbReference type="EMBL" id="JARYMX010000008">
    <property type="protein sequence ID" value="KAJ9538184.1"/>
    <property type="molecule type" value="Genomic_DNA"/>
</dbReference>
<comment type="caution">
    <text evidence="2">The sequence shown here is derived from an EMBL/GenBank/DDBJ whole genome shotgun (WGS) entry which is preliminary data.</text>
</comment>
<gene>
    <name evidence="2" type="ORF">OSB04_030917</name>
</gene>
<organism evidence="2 3">
    <name type="scientific">Centaurea solstitialis</name>
    <name type="common">yellow star-thistle</name>
    <dbReference type="NCBI Taxonomy" id="347529"/>
    <lineage>
        <taxon>Eukaryota</taxon>
        <taxon>Viridiplantae</taxon>
        <taxon>Streptophyta</taxon>
        <taxon>Embryophyta</taxon>
        <taxon>Tracheophyta</taxon>
        <taxon>Spermatophyta</taxon>
        <taxon>Magnoliopsida</taxon>
        <taxon>eudicotyledons</taxon>
        <taxon>Gunneridae</taxon>
        <taxon>Pentapetalae</taxon>
        <taxon>asterids</taxon>
        <taxon>campanulids</taxon>
        <taxon>Asterales</taxon>
        <taxon>Asteraceae</taxon>
        <taxon>Carduoideae</taxon>
        <taxon>Cardueae</taxon>
        <taxon>Centaureinae</taxon>
        <taxon>Centaurea</taxon>
    </lineage>
</organism>
<dbReference type="InterPro" id="IPR043128">
    <property type="entry name" value="Rev_trsase/Diguanyl_cyclase"/>
</dbReference>
<dbReference type="Proteomes" id="UP001172457">
    <property type="component" value="Chromosome 8"/>
</dbReference>
<feature type="region of interest" description="Disordered" evidence="1">
    <location>
        <begin position="169"/>
        <end position="207"/>
    </location>
</feature>
<keyword evidence="3" id="KW-1185">Reference proteome</keyword>
<proteinExistence type="predicted"/>
<evidence type="ECO:0000313" key="2">
    <source>
        <dbReference type="EMBL" id="KAJ9538184.1"/>
    </source>
</evidence>
<dbReference type="InterPro" id="IPR043502">
    <property type="entry name" value="DNA/RNA_pol_sf"/>
</dbReference>
<evidence type="ECO:0000313" key="3">
    <source>
        <dbReference type="Proteomes" id="UP001172457"/>
    </source>
</evidence>
<dbReference type="Gene3D" id="3.30.70.270">
    <property type="match status" value="1"/>
</dbReference>
<reference evidence="2" key="1">
    <citation type="submission" date="2023-03" db="EMBL/GenBank/DDBJ databases">
        <title>Chromosome-scale reference genome and RAD-based genetic map of yellow starthistle (Centaurea solstitialis) reveal putative structural variation and QTLs associated with invader traits.</title>
        <authorList>
            <person name="Reatini B."/>
            <person name="Cang F.A."/>
            <person name="Jiang Q."/>
            <person name="Mckibben M.T.W."/>
            <person name="Barker M.S."/>
            <person name="Rieseberg L.H."/>
            <person name="Dlugosch K.M."/>
        </authorList>
    </citation>
    <scope>NUCLEOTIDE SEQUENCE</scope>
    <source>
        <strain evidence="2">CAN-66</strain>
        <tissue evidence="2">Leaf</tissue>
    </source>
</reference>
<name>A0AA38S7Z0_9ASTR</name>